<dbReference type="OrthoDB" id="408788at2759"/>
<dbReference type="PANTHER" id="PTHR23245">
    <property type="entry name" value="TRNA METHYLTRANSFERASE"/>
    <property type="match status" value="1"/>
</dbReference>
<reference evidence="14" key="1">
    <citation type="submission" date="2022-01" db="EMBL/GenBank/DDBJ databases">
        <authorList>
            <person name="King R."/>
        </authorList>
    </citation>
    <scope>NUCLEOTIDE SEQUENCE</scope>
</reference>
<evidence type="ECO:0000256" key="9">
    <source>
        <dbReference type="ARBA" id="ARBA00045951"/>
    </source>
</evidence>
<evidence type="ECO:0000256" key="11">
    <source>
        <dbReference type="HAMAP-Rule" id="MF_03152"/>
    </source>
</evidence>
<evidence type="ECO:0000256" key="7">
    <source>
        <dbReference type="ARBA" id="ARBA00023128"/>
    </source>
</evidence>
<keyword evidence="2 11" id="KW-0963">Cytoplasm</keyword>
<comment type="subcellular location">
    <subcellularLocation>
        <location evidence="11">Mitochondrion matrix</location>
    </subcellularLocation>
    <subcellularLocation>
        <location evidence="11">Nucleus</location>
    </subcellularLocation>
    <subcellularLocation>
        <location evidence="11">Cytoplasm</location>
    </subcellularLocation>
    <text evidence="11">Predominantly in the mitochondria and in the nucleus.</text>
</comment>
<dbReference type="SUPFAM" id="SSF53335">
    <property type="entry name" value="S-adenosyl-L-methionine-dependent methyltransferases"/>
    <property type="match status" value="1"/>
</dbReference>
<evidence type="ECO:0000259" key="13">
    <source>
        <dbReference type="PROSITE" id="PS51684"/>
    </source>
</evidence>
<evidence type="ECO:0000256" key="12">
    <source>
        <dbReference type="SAM" id="MobiDB-lite"/>
    </source>
</evidence>
<evidence type="ECO:0000256" key="8">
    <source>
        <dbReference type="ARBA" id="ARBA00023242"/>
    </source>
</evidence>
<keyword evidence="4 11" id="KW-0808">Transferase</keyword>
<dbReference type="InterPro" id="IPR031389">
    <property type="entry name" value="RBIS"/>
</dbReference>
<evidence type="ECO:0000256" key="5">
    <source>
        <dbReference type="ARBA" id="ARBA00022691"/>
    </source>
</evidence>
<comment type="catalytic activity">
    <reaction evidence="10 11">
        <text>guanosine(37) in tRNA + S-adenosyl-L-methionine = N(1)-methylguanosine(37) in tRNA + S-adenosyl-L-homocysteine + H(+)</text>
        <dbReference type="Rhea" id="RHEA:36899"/>
        <dbReference type="Rhea" id="RHEA-COMP:10145"/>
        <dbReference type="Rhea" id="RHEA-COMP:10147"/>
        <dbReference type="ChEBI" id="CHEBI:15378"/>
        <dbReference type="ChEBI" id="CHEBI:57856"/>
        <dbReference type="ChEBI" id="CHEBI:59789"/>
        <dbReference type="ChEBI" id="CHEBI:73542"/>
        <dbReference type="ChEBI" id="CHEBI:74269"/>
        <dbReference type="EC" id="2.1.1.228"/>
    </reaction>
</comment>
<evidence type="ECO:0000313" key="15">
    <source>
        <dbReference type="Proteomes" id="UP001153709"/>
    </source>
</evidence>
<dbReference type="Gene3D" id="3.30.300.110">
    <property type="entry name" value="Met-10+ protein-like domains"/>
    <property type="match status" value="1"/>
</dbReference>
<feature type="domain" description="SAM-dependent methyltransferase TRM5/TYW2-type" evidence="13">
    <location>
        <begin position="162"/>
        <end position="430"/>
    </location>
</feature>
<dbReference type="GO" id="GO:0052906">
    <property type="term" value="F:tRNA (guanine(37)-N1)-methyltransferase activity"/>
    <property type="evidence" value="ECO:0007669"/>
    <property type="project" value="UniProtKB-UniRule"/>
</dbReference>
<dbReference type="Pfam" id="PF02475">
    <property type="entry name" value="TRM5-TYW2_MTfase"/>
    <property type="match status" value="1"/>
</dbReference>
<dbReference type="InterPro" id="IPR029063">
    <property type="entry name" value="SAM-dependent_MTases_sf"/>
</dbReference>
<dbReference type="EMBL" id="OU898278">
    <property type="protein sequence ID" value="CAG9832465.1"/>
    <property type="molecule type" value="Genomic_DNA"/>
</dbReference>
<dbReference type="InterPro" id="IPR025792">
    <property type="entry name" value="tRNA_Gua_MeTrfase_euk"/>
</dbReference>
<dbReference type="InterPro" id="IPR030382">
    <property type="entry name" value="MeTrfase_TRM5/TYW2"/>
</dbReference>
<dbReference type="PANTHER" id="PTHR23245:SF36">
    <property type="entry name" value="TRNA (GUANINE(37)-N1)-METHYLTRANSFERASE"/>
    <property type="match status" value="1"/>
</dbReference>
<dbReference type="AlphaFoldDB" id="A0A9N9SZ70"/>
<evidence type="ECO:0000313" key="14">
    <source>
        <dbReference type="EMBL" id="CAG9832465.1"/>
    </source>
</evidence>
<keyword evidence="6 11" id="KW-0819">tRNA processing</keyword>
<keyword evidence="7 11" id="KW-0496">Mitochondrion</keyword>
<protein>
    <recommendedName>
        <fullName evidence="11">tRNA (guanine(37)-N1)-methyltransferase</fullName>
        <ecNumber evidence="11">2.1.1.228</ecNumber>
    </recommendedName>
    <alternativeName>
        <fullName evidence="11">M1G-methyltransferase</fullName>
    </alternativeName>
    <alternativeName>
        <fullName evidence="11">tRNA [GM37] methyltransferase</fullName>
    </alternativeName>
    <alternativeName>
        <fullName evidence="11">tRNA methyltransferase 5 homolog</fullName>
    </alternativeName>
</protein>
<keyword evidence="15" id="KW-1185">Reference proteome</keyword>
<evidence type="ECO:0000256" key="6">
    <source>
        <dbReference type="ARBA" id="ARBA00022694"/>
    </source>
</evidence>
<dbReference type="Gene3D" id="3.40.50.150">
    <property type="entry name" value="Vaccinia Virus protein VP39"/>
    <property type="match status" value="1"/>
</dbReference>
<sequence>MIYNFHKQVHNCVKNLSYLLSHQFYSTQLKSAMENILKPPNIRGMQVLNKDLIKKDIEVPYLSLKKENLNKVLPILTKHLLKIKKFKPVEHIEENKVDVCLSPEFIKDWTGLPDEVKSVLEEVHINKNDLKTKHIELTYDNFSAEDLLKAVLPTEKDGLSSFSQMGHIVHINLREHLVPFKSIIADILYDKIPGCKSVVNKINVIDNTYRNFSMEVLKGDNNMITTVKENACSFKFDFSKVYWNSRLCTEHERVVKKIKSSDVLFDVFAGIGPFSIPAAKKKCYVYANDLNPESFKWLEYNSKANKVPVDYFKSFNKDGADFIKTDFKQFLTAHLKNEQNVFITMNLPAMAVEFLKYFEGLFSNGELPDFKNIPIIFVYCFVKGENYIELGRKLVLDHFNCSNSDIVDIFRVRTSKMGKNKKKVGNVFKVAGAKSLKLKAKAKAVSSDLKQINVKNKSKIAELDSALKSLESKMRVPEVPAPKELVSTKKKLPSTNSLETDKKAEETLKDLDNFQF</sequence>
<dbReference type="FunFam" id="3.30.300.110:FF:000001">
    <property type="entry name" value="tRNA (guanine(37)-N1)-methyltransferase"/>
    <property type="match status" value="1"/>
</dbReference>
<comment type="similarity">
    <text evidence="1">Belongs to the class I-like SAM-binding methyltransferase superfamily. TRM5/TYW2 family.</text>
</comment>
<feature type="region of interest" description="Disordered" evidence="12">
    <location>
        <begin position="478"/>
        <end position="504"/>
    </location>
</feature>
<evidence type="ECO:0000256" key="3">
    <source>
        <dbReference type="ARBA" id="ARBA00022603"/>
    </source>
</evidence>
<dbReference type="GO" id="GO:0070901">
    <property type="term" value="P:mitochondrial tRNA methylation"/>
    <property type="evidence" value="ECO:0007669"/>
    <property type="project" value="UniProtKB-ARBA"/>
</dbReference>
<feature type="binding site" evidence="11">
    <location>
        <position position="251"/>
    </location>
    <ligand>
        <name>S-adenosyl-L-methionine</name>
        <dbReference type="ChEBI" id="CHEBI:59789"/>
    </ligand>
</feature>
<dbReference type="EC" id="2.1.1.228" evidence="11"/>
<feature type="binding site" evidence="11">
    <location>
        <begin position="289"/>
        <end position="290"/>
    </location>
    <ligand>
        <name>S-adenosyl-L-methionine</name>
        <dbReference type="ChEBI" id="CHEBI:59789"/>
    </ligand>
</feature>
<dbReference type="PROSITE" id="PS51684">
    <property type="entry name" value="SAM_MT_TRM5_TYW2"/>
    <property type="match status" value="1"/>
</dbReference>
<dbReference type="InterPro" id="IPR056743">
    <property type="entry name" value="TRM5-TYW2-like_MTfase"/>
</dbReference>
<comment type="function">
    <text evidence="11">Specifically methylates the N1 position of guanosine-37 in various cytoplasmic and mitochondrial tRNAs. Methylation is not dependent on the nature of the nucleoside 5' of the target nucleoside. This is the first step in the biosynthesis of wybutosine (yW), a modified base adjacent to the anticodon of tRNAs and required for accurate decoding.</text>
</comment>
<keyword evidence="3 11" id="KW-0489">Methyltransferase</keyword>
<evidence type="ECO:0000256" key="4">
    <source>
        <dbReference type="ARBA" id="ARBA00022679"/>
    </source>
</evidence>
<dbReference type="GO" id="GO:0005759">
    <property type="term" value="C:mitochondrial matrix"/>
    <property type="evidence" value="ECO:0007669"/>
    <property type="project" value="UniProtKB-SubCell"/>
</dbReference>
<dbReference type="GO" id="GO:0002939">
    <property type="term" value="P:tRNA N1-guanine methylation"/>
    <property type="evidence" value="ECO:0007669"/>
    <property type="project" value="TreeGrafter"/>
</dbReference>
<comment type="similarity">
    <text evidence="11">Belongs to the TRM5 / TYW2 family.</text>
</comment>
<keyword evidence="5 11" id="KW-0949">S-adenosyl-L-methionine</keyword>
<evidence type="ECO:0000256" key="1">
    <source>
        <dbReference type="ARBA" id="ARBA00009775"/>
    </source>
</evidence>
<feature type="binding site" evidence="11">
    <location>
        <position position="346"/>
    </location>
    <ligand>
        <name>S-adenosyl-L-methionine</name>
        <dbReference type="ChEBI" id="CHEBI:59789"/>
    </ligand>
</feature>
<feature type="binding site" evidence="11">
    <location>
        <begin position="318"/>
        <end position="319"/>
    </location>
    <ligand>
        <name>S-adenosyl-L-methionine</name>
        <dbReference type="ChEBI" id="CHEBI:59789"/>
    </ligand>
</feature>
<dbReference type="InterPro" id="IPR056744">
    <property type="entry name" value="TRM5/TYW2-like_N"/>
</dbReference>
<gene>
    <name evidence="14" type="ORF">DIABBA_LOCUS5944</name>
</gene>
<dbReference type="GO" id="GO:0042254">
    <property type="term" value="P:ribosome biogenesis"/>
    <property type="evidence" value="ECO:0007669"/>
    <property type="project" value="InterPro"/>
</dbReference>
<dbReference type="Pfam" id="PF15679">
    <property type="entry name" value="DUF4665"/>
    <property type="match status" value="1"/>
</dbReference>
<name>A0A9N9SZ70_DIABA</name>
<dbReference type="GO" id="GO:0005634">
    <property type="term" value="C:nucleus"/>
    <property type="evidence" value="ECO:0007669"/>
    <property type="project" value="UniProtKB-SubCell"/>
</dbReference>
<evidence type="ECO:0000256" key="2">
    <source>
        <dbReference type="ARBA" id="ARBA00022490"/>
    </source>
</evidence>
<accession>A0A9N9SZ70</accession>
<dbReference type="HAMAP" id="MF_03152">
    <property type="entry name" value="TRM5"/>
    <property type="match status" value="1"/>
</dbReference>
<comment type="function">
    <text evidence="9">Involved in mitochondrial tRNA methylation. Specifically methylates the N1 position of guanosine-37 in various tRNAs. Methylation is not dependent on the nature of the nucleoside 5' of the target nucleoside. This is the first step in the biosynthesis of wybutosine (yW), a modified base adjacent to the anticodon of tRNAs and required for accurate decoding.</text>
</comment>
<dbReference type="Proteomes" id="UP001153709">
    <property type="component" value="Chromosome 3"/>
</dbReference>
<dbReference type="Pfam" id="PF25133">
    <property type="entry name" value="TYW2_N_2"/>
    <property type="match status" value="1"/>
</dbReference>
<evidence type="ECO:0000256" key="10">
    <source>
        <dbReference type="ARBA" id="ARBA00047783"/>
    </source>
</evidence>
<proteinExistence type="inferred from homology"/>
<comment type="subunit">
    <text evidence="11">Monomer.</text>
</comment>
<keyword evidence="8 11" id="KW-0539">Nucleus</keyword>
<organism evidence="14 15">
    <name type="scientific">Diabrotica balteata</name>
    <name type="common">Banded cucumber beetle</name>
    <dbReference type="NCBI Taxonomy" id="107213"/>
    <lineage>
        <taxon>Eukaryota</taxon>
        <taxon>Metazoa</taxon>
        <taxon>Ecdysozoa</taxon>
        <taxon>Arthropoda</taxon>
        <taxon>Hexapoda</taxon>
        <taxon>Insecta</taxon>
        <taxon>Pterygota</taxon>
        <taxon>Neoptera</taxon>
        <taxon>Endopterygota</taxon>
        <taxon>Coleoptera</taxon>
        <taxon>Polyphaga</taxon>
        <taxon>Cucujiformia</taxon>
        <taxon>Chrysomeloidea</taxon>
        <taxon>Chrysomelidae</taxon>
        <taxon>Galerucinae</taxon>
        <taxon>Diabroticina</taxon>
        <taxon>Diabroticites</taxon>
        <taxon>Diabrotica</taxon>
    </lineage>
</organism>